<evidence type="ECO:0000256" key="1">
    <source>
        <dbReference type="SAM" id="SignalP"/>
    </source>
</evidence>
<name>A0ABP7KXQ8_9ACTN</name>
<feature type="signal peptide" evidence="1">
    <location>
        <begin position="1"/>
        <end position="29"/>
    </location>
</feature>
<dbReference type="Proteomes" id="UP001501563">
    <property type="component" value="Unassembled WGS sequence"/>
</dbReference>
<sequence>MKAWKSGVALGATVLACTLGLITAGPASASGTVATAGGEAAVNFESYGEHFTVHDYKADGRATAGYMWALLNGSWHQYPEVVNRNGYAGSPVTVNYSIPEGTQVAYQACLGTSGTGQECTDFHYDTA</sequence>
<proteinExistence type="predicted"/>
<reference evidence="3" key="1">
    <citation type="journal article" date="2019" name="Int. J. Syst. Evol. Microbiol.">
        <title>The Global Catalogue of Microorganisms (GCM) 10K type strain sequencing project: providing services to taxonomists for standard genome sequencing and annotation.</title>
        <authorList>
            <consortium name="The Broad Institute Genomics Platform"/>
            <consortium name="The Broad Institute Genome Sequencing Center for Infectious Disease"/>
            <person name="Wu L."/>
            <person name="Ma J."/>
        </authorList>
    </citation>
    <scope>NUCLEOTIDE SEQUENCE [LARGE SCALE GENOMIC DNA]</scope>
    <source>
        <strain evidence="3">JCM 16578</strain>
    </source>
</reference>
<dbReference type="RefSeq" id="WP_220295173.1">
    <property type="nucleotide sequence ID" value="NZ_BAAAZA010000026.1"/>
</dbReference>
<dbReference type="PROSITE" id="PS51257">
    <property type="entry name" value="PROKAR_LIPOPROTEIN"/>
    <property type="match status" value="1"/>
</dbReference>
<protein>
    <recommendedName>
        <fullName evidence="4">Secreted protein</fullName>
    </recommendedName>
</protein>
<feature type="chain" id="PRO_5046414740" description="Secreted protein" evidence="1">
    <location>
        <begin position="30"/>
        <end position="127"/>
    </location>
</feature>
<organism evidence="2 3">
    <name type="scientific">Streptomyces lannensis</name>
    <dbReference type="NCBI Taxonomy" id="766498"/>
    <lineage>
        <taxon>Bacteria</taxon>
        <taxon>Bacillati</taxon>
        <taxon>Actinomycetota</taxon>
        <taxon>Actinomycetes</taxon>
        <taxon>Kitasatosporales</taxon>
        <taxon>Streptomycetaceae</taxon>
        <taxon>Streptomyces</taxon>
    </lineage>
</organism>
<accession>A0ABP7KXQ8</accession>
<comment type="caution">
    <text evidence="2">The sequence shown here is derived from an EMBL/GenBank/DDBJ whole genome shotgun (WGS) entry which is preliminary data.</text>
</comment>
<keyword evidence="1" id="KW-0732">Signal</keyword>
<evidence type="ECO:0008006" key="4">
    <source>
        <dbReference type="Google" id="ProtNLM"/>
    </source>
</evidence>
<dbReference type="EMBL" id="BAAAZA010000026">
    <property type="protein sequence ID" value="GAA3890698.1"/>
    <property type="molecule type" value="Genomic_DNA"/>
</dbReference>
<keyword evidence="3" id="KW-1185">Reference proteome</keyword>
<gene>
    <name evidence="2" type="ORF">GCM10022207_67880</name>
</gene>
<evidence type="ECO:0000313" key="2">
    <source>
        <dbReference type="EMBL" id="GAA3890698.1"/>
    </source>
</evidence>
<evidence type="ECO:0000313" key="3">
    <source>
        <dbReference type="Proteomes" id="UP001501563"/>
    </source>
</evidence>